<dbReference type="EMBL" id="WNKY01000001">
    <property type="protein sequence ID" value="MTV35968.1"/>
    <property type="molecule type" value="Genomic_DNA"/>
</dbReference>
<dbReference type="PANTHER" id="PTHR32305">
    <property type="match status" value="1"/>
</dbReference>
<keyword evidence="4" id="KW-1185">Reference proteome</keyword>
<dbReference type="InterPro" id="IPR031325">
    <property type="entry name" value="RHS_repeat"/>
</dbReference>
<gene>
    <name evidence="3" type="ORF">GM676_00015</name>
</gene>
<dbReference type="InterPro" id="IPR045351">
    <property type="entry name" value="DUF6531"/>
</dbReference>
<dbReference type="Pfam" id="PF13946">
    <property type="entry name" value="DUF4214"/>
    <property type="match status" value="1"/>
</dbReference>
<evidence type="ECO:0000313" key="3">
    <source>
        <dbReference type="EMBL" id="MTV35968.1"/>
    </source>
</evidence>
<organism evidence="3 4">
    <name type="scientific">Duganella radicis</name>
    <dbReference type="NCBI Taxonomy" id="551988"/>
    <lineage>
        <taxon>Bacteria</taxon>
        <taxon>Pseudomonadati</taxon>
        <taxon>Pseudomonadota</taxon>
        <taxon>Betaproteobacteria</taxon>
        <taxon>Burkholderiales</taxon>
        <taxon>Oxalobacteraceae</taxon>
        <taxon>Telluria group</taxon>
        <taxon>Duganella</taxon>
    </lineage>
</organism>
<name>A0A6L6PAI1_9BURK</name>
<protein>
    <submittedName>
        <fullName evidence="3">DUF4214 domain-containing protein</fullName>
    </submittedName>
</protein>
<dbReference type="Pfam" id="PF20148">
    <property type="entry name" value="DUF6531"/>
    <property type="match status" value="1"/>
</dbReference>
<dbReference type="Gene3D" id="2.180.10.10">
    <property type="entry name" value="RHS repeat-associated core"/>
    <property type="match status" value="8"/>
</dbReference>
<sequence>MDSCPNRQTRHMPHSGERIRMVAIVSGNGLGLATGSGATLGQLGVFGNANLGNSKEAAYVNVATGNLVLQDQDDFVASIAGNIAMTRTYNAQGSYNDGNGNSWSMGLVKQITNLTGTANTAGSTVTRIDGDGSAALYTFDVTLGSYVSSDGAGGYHYLTMNDNEYDHSWKWAADSRDDPSFREIYDALEDGGRIFLRGDFERYNYYAYQYDDLGRLTAIVGAGDALATFEYDTNNDLSQIQTFGDTGATTRTHYAYDNLHRLTQVITDLSPDDNSIADGKVYTTTYSYSDNASNQVARVTQSDGTTLSFTYVQVGGVSKIASVQDGLGQTTLFAYAAGQTTVTDPLGNRSVYTYDATGQLLSVTAPAVGTAPAQVTTFSYDAKGNVLSVTDARNQTTSYSYDANGNRVMETNPAGDVITRSYDPVSNNLLSETRWPEGNVATVQQPSPPALTTSYVYNGHDELRFVVSPTGRVREYTYDDNGLRLSAMEYADAQLPAGTAFTQMALINWAAALPVTSTVSRTDYSYDARGLVSKTSSYVSTRPPATAATMPATLPTGIAGNSNNLVFTSTRTSTVSSPSLSGMPSLPLGTDLQFDVTTPAKITASLLSMGLDSSSAPSNAQSLRVYFDINGIELRSQTGSGGAYSYPFGPAEPNTTYTVQVATQTNGQSYIKVYKKGADPSKATRLDLTFSPGATLRLGASTYNGPSAAGGVAGATNSITVSNITTRAPIVIAPATVTTRQYVYDAHGQLLQSIDGNTKTSASYTYDGLGRQLTVTDALGNVSLTTYDDANNRRQLTLANGLVTQTSYDAAGNLTTTSHADANGAVLSVARNFYDIDGRLRQSNGPDGSTYFLYDAAGRQSAKIDTNGNLTAYYYNADNQITRTIQYARPVNVAQLRDANGNWRELSVADLGADASDANNRSTWDVYDSAGRLSQSVDPTGALTSYEYDHASRVLRVNHRATRVDLAPLAGNNVPTSVAEKIAANDQITRNFYDTDGNLVTQIDPAGYVTERRFDAMGRLIETIQHINQLSAAAQSGALSTVLAQAGGIASHERYFYNFEGQLAGTLDNANYLTELKYDLNGNVMSRRHYGVAVTNPNAAKMADLGFSVNNSVDLVTSYTYTTRNQLETETAPGGLVTRYAYDKLGRLTETRVGSGTTRARQERYDLQGNLTAELSAEGVAALDVATATQVEGIWQRYATHYTYNGNGLRLSATDPLGNKTLYYYDAQGKPIYTINAAGEVTGLTYTVFGQVDRKTSYGARIDAATLSGLNGGQNDAAIAAVVAHLASSGADSVTRYEYDGDGHQTAVVDAMGNRSTTHYDAFGQVDATEQQSVPNANVPSAATNPGGRNFYDLDGRLKATLTAGGSLTAYTYDALNQLTDRITYAKPVDFTITSANLNTLLADPGQADPAQDSHQRFFYDARGLVTTQMQSEGVADGKVQWSVTKKDYDANGNLIRNTAYATLLPTADAYPVAAAATPSGSDSIVVYAYDSANRLAATATAQNTPTPTGGRSGTVARIESDVRNWSVVRNTYDALGNLSATTAYATPYTGAAPASATLLTYAATAAGDATTFYTYDNANRVKTTAVTQNIVNGKVQWAITGRSYDIAGNLSATTQYATAATTSSASVYPVAAPVTDPARDRTTTMTSYDGAGRLLSSTDAEGTVSTFQYDAKGNLIQSSVLGANRADDRVVRTVYDLDNRPQYDIDSLGGVTEHRYDAQGNVAAIVRYATPINAALVSSPLVGERATSVQNQLPNSGDDRVITYVYDQNQRLRFTIDGAGYLTENRYDTLGRVTQRLTYPSLVPHADNKLATLTAAVASASVAASARGAVYAYDAQGNVMSVTDKLGFVEKYTYDALGRKLTYTNQLNNVWTYTYDGAGRVLTETAPAVNVYPTGSDASTAGPLTALVTSYVYDALGNLISRTEAKNTAQARTTSYAYDLVGHQVRTTQPALAVYNAAATADATGRTEDAAATHSVNVTYDMLGNAVANTDVGGATSYKVYDKLGRVRYDVDAMGYVTGYERNEFGDVTKLTRYNDVLPNLATFIADASARTLAAVRQDLDLSKNPRPHPELDRVVSTSYDQMGRATKVSEPQATVYDQFGINGQYTYLSARTTETRYNAFGDTVLQSVYGAYHLGDGGTGKTSPANTRYYFDQDGRKKAQINVLREDTGGKKGYLTTYIYDGAGNMLSQLDSATATTSWNDADYGTIPAGVPADRQVSYVYDAGNRKVSENHVQAQANATFGAQGADIVTSYAYDATGNLTQTTDANGMVTINYYDALGRLTGIAEVASVTLSPGTAWRMPITELRLDAYGNTVVRVDYAMGNTATGFTAAIGTTAATRAIPSSIAADDRVTLVSYDLAGHATKVTDAEGNVSYNSYDVYGRLAKHWQTVTNTLPSGTVTETAFQINTYDQLGHLINIETPGNVDLVTNGATNPPATVDTIQRFTFNAFGEVTTHVTGRIDGGGVIQTEKTEYDNAGHAWRSNAGDGVTKVTMFDAQGNATVIMRSSATGADPLKGIARASDALIMNDIQRTDTRYDLLGHVVDVNNLHGNDLYYLYRQPDGSWAKDMLPPQQNDTNSFLVIGEPGEASNAFAVQYRLQGSDAWMSAPSRVQRVNGYTVFSISGLTSGSYEYQVTVTPVGEPAYTRDGGQLTIQSATSSAKAEQLIRMYRLILGRAPDAEGLANWMGRLNDGGTMAQVAEAMLAAVKTDGIHPQSFGPGDSNDVILSAIYQNAFGVAPDPQSADYKNWLARMNLTVVTTAVNPQNSSQIVTATTDNRAQTIADLAQDAAVKARLKPQVDALYNYMVVQGGGISNGAYSGVTNSVTFAAKLVADAMSGSVDAIAEGTAQAAKENQPARIAHIFIGLLGRAAEKDGFDFWLNNLNQTTIEAVANDFFTQDEWRAIQPNPAVNAQTNDQLINRVFNNLVGRAPTSDERTLWTARLNAAPSSANYISRGAFVVQLSDQIANYMGSDNSKLLDRGNLYNKTVISLGFAQMPQLSQDVPTLIAVGQAILSGISPNATVANTVSQVMLYVQAMKSSAAGYSGAATAGALATPRENAQLQLARLYAAVLNRAPDNTGFNYWLNQLTSGTSSFEAVANNMLQGEGAAAYPASLSPADFVQKIYQTAFGVPATSHQLIQWTDALASKTRGAVVLDILTAAIGGGIFVDQNGVGYLNSKVGVGLTYALNAGGNDLAEAAKVTGLVSNTGGTVDISAAMKEVYNNTAALMLANAVATANAANSAATLTSNALAAAQTLSAANSSVDSATTAAAKVPMASYALRAAQLYAAFLNRGAAGVDGLDLSGFINMSKGLMNGTSDAAAAQGMIDSNPEGQKLFPLAMTGAAFVSALWRQMTTSTQSPSGVPLSAADQATWTAMASSRGQFGATAIAMLNKLLLVQRSDINADPSNPAELSARQGFDTRLANLLNGLRTQADSAATLAVTALNAANDAQNKASAATLAANAVTAARAAASGSNSSYVLDVARLYVGILNRGTGNMPNGTARAGLDYTGMLGSALADKQGYSLAVRAQNFIDSSEGQKFFGGGAYGPVLSNQQFVDKIFMQVLGRPAAATNVWLSALNGGQSRGAIASGIILDITENTVQQASEFDAAAAFDQRVADALTAFNNDPATAAGIAKSSSDVTAASTKLSNANTTLQNTPNPTSAPAVVAAQQAKDYLASPNTANLIKLLVGFGRPADYNTVVNYVEQMKAGTATFASISAGFSLPITDLAAFYRNLFSQILHRDPQPSGLDGWVSSTRQQQQNGNPNYSNAGFLAYDFFTACQAELYGTAASFPTRVRSNFPGEVSAVQTPDNNQASALAAGYDTALANAQQALVSRPHYGHPFFKCPKTPFF</sequence>
<feature type="domain" description="DUF6531" evidence="2">
    <location>
        <begin position="60"/>
        <end position="134"/>
    </location>
</feature>
<dbReference type="NCBIfam" id="TIGR01643">
    <property type="entry name" value="YD_repeat_2x"/>
    <property type="match status" value="9"/>
</dbReference>
<accession>A0A6L6PAI1</accession>
<dbReference type="Proteomes" id="UP000475582">
    <property type="component" value="Unassembled WGS sequence"/>
</dbReference>
<dbReference type="InterPro" id="IPR006530">
    <property type="entry name" value="YD"/>
</dbReference>
<dbReference type="Pfam" id="PF05593">
    <property type="entry name" value="RHS_repeat"/>
    <property type="match status" value="10"/>
</dbReference>
<evidence type="ECO:0000259" key="1">
    <source>
        <dbReference type="Pfam" id="PF13946"/>
    </source>
</evidence>
<evidence type="ECO:0000259" key="2">
    <source>
        <dbReference type="Pfam" id="PF20148"/>
    </source>
</evidence>
<dbReference type="PANTHER" id="PTHR32305:SF15">
    <property type="entry name" value="PROTEIN RHSA-RELATED"/>
    <property type="match status" value="1"/>
</dbReference>
<reference evidence="3 4" key="1">
    <citation type="submission" date="2019-11" db="EMBL/GenBank/DDBJ databases">
        <title>Type strains purchased from KCTC, JCM and DSMZ.</title>
        <authorList>
            <person name="Lu H."/>
        </authorList>
    </citation>
    <scope>NUCLEOTIDE SEQUENCE [LARGE SCALE GENOMIC DNA]</scope>
    <source>
        <strain evidence="3 4">KCTC 22382</strain>
    </source>
</reference>
<dbReference type="OrthoDB" id="8553452at2"/>
<proteinExistence type="predicted"/>
<dbReference type="InterPro" id="IPR050708">
    <property type="entry name" value="T6SS_VgrG/RHS"/>
</dbReference>
<feature type="domain" description="DUF4214" evidence="1">
    <location>
        <begin position="3068"/>
        <end position="3105"/>
    </location>
</feature>
<evidence type="ECO:0000313" key="4">
    <source>
        <dbReference type="Proteomes" id="UP000475582"/>
    </source>
</evidence>
<comment type="caution">
    <text evidence="3">The sequence shown here is derived from an EMBL/GenBank/DDBJ whole genome shotgun (WGS) entry which is preliminary data.</text>
</comment>
<dbReference type="InterPro" id="IPR025282">
    <property type="entry name" value="DUF4214"/>
</dbReference>